<dbReference type="SUPFAM" id="SSF48498">
    <property type="entry name" value="Tetracyclin repressor-like, C-terminal domain"/>
    <property type="match status" value="1"/>
</dbReference>
<dbReference type="PRINTS" id="PR00400">
    <property type="entry name" value="TETREPRESSOR"/>
</dbReference>
<dbReference type="Gene3D" id="1.10.10.10">
    <property type="entry name" value="Winged helix-like DNA-binding domain superfamily/Winged helix DNA-binding domain"/>
    <property type="match status" value="1"/>
</dbReference>
<feature type="domain" description="HTH tetR-type" evidence="8">
    <location>
        <begin position="122"/>
        <end position="182"/>
    </location>
</feature>
<dbReference type="EMBL" id="BAAANF010000002">
    <property type="protein sequence ID" value="GAA1667678.1"/>
    <property type="molecule type" value="Genomic_DNA"/>
</dbReference>
<keyword evidence="3 5" id="KW-0238">DNA-binding</keyword>
<name>A0ABN2GAB6_9ACTN</name>
<dbReference type="Pfam" id="PF00392">
    <property type="entry name" value="GntR"/>
    <property type="match status" value="1"/>
</dbReference>
<dbReference type="PROSITE" id="PS50949">
    <property type="entry name" value="HTH_GNTR"/>
    <property type="match status" value="1"/>
</dbReference>
<keyword evidence="1" id="KW-0678">Repressor</keyword>
<evidence type="ECO:0000259" key="8">
    <source>
        <dbReference type="PROSITE" id="PS50977"/>
    </source>
</evidence>
<dbReference type="InterPro" id="IPR003012">
    <property type="entry name" value="Tet_transcr_reg_TetR"/>
</dbReference>
<evidence type="ECO:0000313" key="10">
    <source>
        <dbReference type="Proteomes" id="UP001500280"/>
    </source>
</evidence>
<evidence type="ECO:0000256" key="4">
    <source>
        <dbReference type="ARBA" id="ARBA00023163"/>
    </source>
</evidence>
<evidence type="ECO:0000313" key="9">
    <source>
        <dbReference type="EMBL" id="GAA1667678.1"/>
    </source>
</evidence>
<evidence type="ECO:0000256" key="3">
    <source>
        <dbReference type="ARBA" id="ARBA00023125"/>
    </source>
</evidence>
<gene>
    <name evidence="9" type="ORF">GCM10009745_07450</name>
</gene>
<dbReference type="CDD" id="cd07377">
    <property type="entry name" value="WHTH_GntR"/>
    <property type="match status" value="1"/>
</dbReference>
<dbReference type="PROSITE" id="PS50977">
    <property type="entry name" value="HTH_TETR_2"/>
    <property type="match status" value="1"/>
</dbReference>
<dbReference type="Gene3D" id="1.10.357.10">
    <property type="entry name" value="Tetracycline Repressor, domain 2"/>
    <property type="match status" value="1"/>
</dbReference>
<keyword evidence="2" id="KW-0805">Transcription regulation</keyword>
<feature type="DNA-binding region" description="H-T-H motif" evidence="5">
    <location>
        <begin position="145"/>
        <end position="164"/>
    </location>
</feature>
<protein>
    <submittedName>
        <fullName evidence="9">GntR family transcriptional regulator</fullName>
    </submittedName>
</protein>
<accession>A0ABN2GAB6</accession>
<dbReference type="InterPro" id="IPR036271">
    <property type="entry name" value="Tet_transcr_reg_TetR-rel_C_sf"/>
</dbReference>
<dbReference type="InterPro" id="IPR004111">
    <property type="entry name" value="Repressor_TetR_C"/>
</dbReference>
<dbReference type="SMART" id="SM00345">
    <property type="entry name" value="HTH_GNTR"/>
    <property type="match status" value="1"/>
</dbReference>
<reference evidence="9 10" key="1">
    <citation type="journal article" date="2019" name="Int. J. Syst. Evol. Microbiol.">
        <title>The Global Catalogue of Microorganisms (GCM) 10K type strain sequencing project: providing services to taxonomists for standard genome sequencing and annotation.</title>
        <authorList>
            <consortium name="The Broad Institute Genomics Platform"/>
            <consortium name="The Broad Institute Genome Sequencing Center for Infectious Disease"/>
            <person name="Wu L."/>
            <person name="Ma J."/>
        </authorList>
    </citation>
    <scope>NUCLEOTIDE SEQUENCE [LARGE SCALE GENOMIC DNA]</scope>
    <source>
        <strain evidence="9 10">JCM 14307</strain>
    </source>
</reference>
<sequence length="334" mass="35800">MSESPYQVIAAELRRRIETGELQPGERVPSTRSLVRDFGVAMATATKALRALQDERLVHASPGVGTIVGPPPRTSRTRPGPAARNGPGVGPSPRTARAPAPRTAQASAPRNEPGSDSGSGLALDRGQVVRMGIAIADAEGLPAVSMRRIAAELGVSTMALYRHVGGKETLVLQMVDAAFGEFPLPALYGDWRARVTTVAQTQWSAYRAHLWLAGAVSVGRPQVLPQILPHTDALLAAFKPLDKTTAMYAVISVFGYVRGLAQAMETEAQAEQDTGLTADDWAERQSEQMATLIAAGNLTAFRDLLSDDWDFDYDLDQLFAFGLELMLDGLAVRL</sequence>
<proteinExistence type="predicted"/>
<evidence type="ECO:0000256" key="1">
    <source>
        <dbReference type="ARBA" id="ARBA00022491"/>
    </source>
</evidence>
<dbReference type="Proteomes" id="UP001500280">
    <property type="component" value="Unassembled WGS sequence"/>
</dbReference>
<feature type="region of interest" description="Disordered" evidence="6">
    <location>
        <begin position="62"/>
        <end position="122"/>
    </location>
</feature>
<dbReference type="PANTHER" id="PTHR44846:SF17">
    <property type="entry name" value="GNTR-FAMILY TRANSCRIPTIONAL REGULATOR"/>
    <property type="match status" value="1"/>
</dbReference>
<evidence type="ECO:0000256" key="6">
    <source>
        <dbReference type="SAM" id="MobiDB-lite"/>
    </source>
</evidence>
<dbReference type="InterPro" id="IPR001647">
    <property type="entry name" value="HTH_TetR"/>
</dbReference>
<evidence type="ECO:0000256" key="2">
    <source>
        <dbReference type="ARBA" id="ARBA00023015"/>
    </source>
</evidence>
<organism evidence="9 10">
    <name type="scientific">Kribbella yunnanensis</name>
    <dbReference type="NCBI Taxonomy" id="190194"/>
    <lineage>
        <taxon>Bacteria</taxon>
        <taxon>Bacillati</taxon>
        <taxon>Actinomycetota</taxon>
        <taxon>Actinomycetes</taxon>
        <taxon>Propionibacteriales</taxon>
        <taxon>Kribbellaceae</taxon>
        <taxon>Kribbella</taxon>
    </lineage>
</organism>
<dbReference type="SUPFAM" id="SSF46785">
    <property type="entry name" value="Winged helix' DNA-binding domain"/>
    <property type="match status" value="1"/>
</dbReference>
<dbReference type="Pfam" id="PF02909">
    <property type="entry name" value="TetR_C_1"/>
    <property type="match status" value="1"/>
</dbReference>
<comment type="caution">
    <text evidence="9">The sequence shown here is derived from an EMBL/GenBank/DDBJ whole genome shotgun (WGS) entry which is preliminary data.</text>
</comment>
<dbReference type="InterPro" id="IPR036390">
    <property type="entry name" value="WH_DNA-bd_sf"/>
</dbReference>
<dbReference type="PANTHER" id="PTHR44846">
    <property type="entry name" value="MANNOSYL-D-GLYCERATE TRANSPORT/METABOLISM SYSTEM REPRESSOR MNGR-RELATED"/>
    <property type="match status" value="1"/>
</dbReference>
<dbReference type="InterPro" id="IPR000524">
    <property type="entry name" value="Tscrpt_reg_HTH_GntR"/>
</dbReference>
<keyword evidence="4" id="KW-0804">Transcription</keyword>
<evidence type="ECO:0000256" key="5">
    <source>
        <dbReference type="PROSITE-ProRule" id="PRU00335"/>
    </source>
</evidence>
<dbReference type="InterPro" id="IPR036388">
    <property type="entry name" value="WH-like_DNA-bd_sf"/>
</dbReference>
<dbReference type="Pfam" id="PF00440">
    <property type="entry name" value="TetR_N"/>
    <property type="match status" value="1"/>
</dbReference>
<dbReference type="InterPro" id="IPR009057">
    <property type="entry name" value="Homeodomain-like_sf"/>
</dbReference>
<keyword evidence="10" id="KW-1185">Reference proteome</keyword>
<feature type="compositionally biased region" description="Low complexity" evidence="6">
    <location>
        <begin position="91"/>
        <end position="110"/>
    </location>
</feature>
<dbReference type="InterPro" id="IPR050679">
    <property type="entry name" value="Bact_HTH_transcr_reg"/>
</dbReference>
<feature type="domain" description="HTH gntR-type" evidence="7">
    <location>
        <begin position="3"/>
        <end position="71"/>
    </location>
</feature>
<evidence type="ECO:0000259" key="7">
    <source>
        <dbReference type="PROSITE" id="PS50949"/>
    </source>
</evidence>
<dbReference type="SUPFAM" id="SSF46689">
    <property type="entry name" value="Homeodomain-like"/>
    <property type="match status" value="1"/>
</dbReference>
<dbReference type="RefSeq" id="WP_344145139.1">
    <property type="nucleotide sequence ID" value="NZ_BAAANF010000002.1"/>
</dbReference>
<dbReference type="Gene3D" id="1.10.10.60">
    <property type="entry name" value="Homeodomain-like"/>
    <property type="match status" value="1"/>
</dbReference>